<protein>
    <submittedName>
        <fullName evidence="1">Uncharacterized protein</fullName>
    </submittedName>
</protein>
<evidence type="ECO:0000313" key="2">
    <source>
        <dbReference type="Proteomes" id="UP000652761"/>
    </source>
</evidence>
<evidence type="ECO:0000313" key="1">
    <source>
        <dbReference type="EMBL" id="MQL73106.1"/>
    </source>
</evidence>
<reference evidence="1" key="1">
    <citation type="submission" date="2017-07" db="EMBL/GenBank/DDBJ databases">
        <title>Taro Niue Genome Assembly and Annotation.</title>
        <authorList>
            <person name="Atibalentja N."/>
            <person name="Keating K."/>
            <person name="Fields C.J."/>
        </authorList>
    </citation>
    <scope>NUCLEOTIDE SEQUENCE</scope>
    <source>
        <strain evidence="1">Niue_2</strain>
        <tissue evidence="1">Leaf</tissue>
    </source>
</reference>
<organism evidence="1 2">
    <name type="scientific">Colocasia esculenta</name>
    <name type="common">Wild taro</name>
    <name type="synonym">Arum esculentum</name>
    <dbReference type="NCBI Taxonomy" id="4460"/>
    <lineage>
        <taxon>Eukaryota</taxon>
        <taxon>Viridiplantae</taxon>
        <taxon>Streptophyta</taxon>
        <taxon>Embryophyta</taxon>
        <taxon>Tracheophyta</taxon>
        <taxon>Spermatophyta</taxon>
        <taxon>Magnoliopsida</taxon>
        <taxon>Liliopsida</taxon>
        <taxon>Araceae</taxon>
        <taxon>Aroideae</taxon>
        <taxon>Colocasieae</taxon>
        <taxon>Colocasia</taxon>
    </lineage>
</organism>
<proteinExistence type="predicted"/>
<sequence length="102" mass="11276">MAAPAGRDSLSQEFVVGWSRWRLFPSCIANNLFEFIAYLIGLNSNPSGSSGPWVAARPSGSLTGVREVGLLQSHIYLYKVYIVISQLKSKETKYTNLGHISR</sequence>
<dbReference type="AlphaFoldDB" id="A0A843TSF4"/>
<dbReference type="Proteomes" id="UP000652761">
    <property type="component" value="Unassembled WGS sequence"/>
</dbReference>
<dbReference type="EMBL" id="NMUH01000154">
    <property type="protein sequence ID" value="MQL73106.1"/>
    <property type="molecule type" value="Genomic_DNA"/>
</dbReference>
<comment type="caution">
    <text evidence="1">The sequence shown here is derived from an EMBL/GenBank/DDBJ whole genome shotgun (WGS) entry which is preliminary data.</text>
</comment>
<name>A0A843TSF4_COLES</name>
<gene>
    <name evidence="1" type="ORF">Taro_005450</name>
</gene>
<keyword evidence="2" id="KW-1185">Reference proteome</keyword>
<accession>A0A843TSF4</accession>